<sequence length="89" mass="10521">MNAEETLRMFTPFDFIKTNTLFRKERARDPIIAARLLQRSLLIEAAQRSLADLMFTFTECAASLDFFRELQAEQIFFKRNDRSLQKTIL</sequence>
<proteinExistence type="predicted"/>
<dbReference type="Proteomes" id="UP001225596">
    <property type="component" value="Unassembled WGS sequence"/>
</dbReference>
<keyword evidence="2" id="KW-1185">Reference proteome</keyword>
<reference evidence="1 2" key="1">
    <citation type="submission" date="2023-08" db="EMBL/GenBank/DDBJ databases">
        <title>Oxalobacteraceae gen .nov., isolated from river sludge outside the plant.</title>
        <authorList>
            <person name="Zhao S.Y."/>
        </authorList>
    </citation>
    <scope>NUCLEOTIDE SEQUENCE [LARGE SCALE GENOMIC DNA]</scope>
    <source>
        <strain evidence="1 2">R-40</strain>
    </source>
</reference>
<accession>A0ABU1BP46</accession>
<gene>
    <name evidence="1" type="ORF">Q8A64_06585</name>
</gene>
<name>A0ABU1BP46_9BURK</name>
<dbReference type="EMBL" id="JAUYVH010000002">
    <property type="protein sequence ID" value="MDQ9170078.1"/>
    <property type="molecule type" value="Genomic_DNA"/>
</dbReference>
<evidence type="ECO:0000313" key="1">
    <source>
        <dbReference type="EMBL" id="MDQ9170078.1"/>
    </source>
</evidence>
<evidence type="ECO:0000313" key="2">
    <source>
        <dbReference type="Proteomes" id="UP001225596"/>
    </source>
</evidence>
<dbReference type="RefSeq" id="WP_338435994.1">
    <property type="nucleotide sequence ID" value="NZ_JAUYVH010000002.1"/>
</dbReference>
<organism evidence="1 2">
    <name type="scientific">Keguizhuia sedimenti</name>
    <dbReference type="NCBI Taxonomy" id="3064264"/>
    <lineage>
        <taxon>Bacteria</taxon>
        <taxon>Pseudomonadati</taxon>
        <taxon>Pseudomonadota</taxon>
        <taxon>Betaproteobacteria</taxon>
        <taxon>Burkholderiales</taxon>
        <taxon>Oxalobacteraceae</taxon>
        <taxon>Keguizhuia</taxon>
    </lineage>
</organism>
<comment type="caution">
    <text evidence="1">The sequence shown here is derived from an EMBL/GenBank/DDBJ whole genome shotgun (WGS) entry which is preliminary data.</text>
</comment>
<protein>
    <submittedName>
        <fullName evidence="1">Uncharacterized protein</fullName>
    </submittedName>
</protein>